<dbReference type="PRINTS" id="PR00118">
    <property type="entry name" value="BLACTAMASEA"/>
</dbReference>
<dbReference type="Proteomes" id="UP001500363">
    <property type="component" value="Unassembled WGS sequence"/>
</dbReference>
<name>A0ABP4LED8_9ACTN</name>
<evidence type="ECO:0000313" key="10">
    <source>
        <dbReference type="Proteomes" id="UP001500363"/>
    </source>
</evidence>
<evidence type="ECO:0000313" key="9">
    <source>
        <dbReference type="EMBL" id="GAA1521978.1"/>
    </source>
</evidence>
<keyword evidence="4 5" id="KW-0046">Antibiotic resistance</keyword>
<feature type="domain" description="Beta-lactamase class A catalytic" evidence="8">
    <location>
        <begin position="62"/>
        <end position="276"/>
    </location>
</feature>
<dbReference type="InterPro" id="IPR045155">
    <property type="entry name" value="Beta-lactam_cat"/>
</dbReference>
<evidence type="ECO:0000256" key="4">
    <source>
        <dbReference type="ARBA" id="ARBA00023251"/>
    </source>
</evidence>
<evidence type="ECO:0000259" key="8">
    <source>
        <dbReference type="Pfam" id="PF13354"/>
    </source>
</evidence>
<dbReference type="SUPFAM" id="SSF56601">
    <property type="entry name" value="beta-lactamase/transpeptidase-like"/>
    <property type="match status" value="1"/>
</dbReference>
<evidence type="ECO:0000256" key="2">
    <source>
        <dbReference type="ARBA" id="ARBA00012865"/>
    </source>
</evidence>
<protein>
    <recommendedName>
        <fullName evidence="2 5">Beta-lactamase</fullName>
        <ecNumber evidence="2 5">3.5.2.6</ecNumber>
    </recommendedName>
</protein>
<dbReference type="Pfam" id="PF13354">
    <property type="entry name" value="Beta-lactamase2"/>
    <property type="match status" value="1"/>
</dbReference>
<dbReference type="InterPro" id="IPR023650">
    <property type="entry name" value="Beta-lactam_class-A_AS"/>
</dbReference>
<dbReference type="NCBIfam" id="NF033103">
    <property type="entry name" value="bla_class_A"/>
    <property type="match status" value="1"/>
</dbReference>
<evidence type="ECO:0000256" key="1">
    <source>
        <dbReference type="ARBA" id="ARBA00009009"/>
    </source>
</evidence>
<comment type="similarity">
    <text evidence="1 5">Belongs to the class-A beta-lactamase family.</text>
</comment>
<comment type="caution">
    <text evidence="9">The sequence shown here is derived from an EMBL/GenBank/DDBJ whole genome shotgun (WGS) entry which is preliminary data.</text>
</comment>
<dbReference type="Gene3D" id="3.40.710.10">
    <property type="entry name" value="DD-peptidase/beta-lactamase superfamily"/>
    <property type="match status" value="1"/>
</dbReference>
<dbReference type="EMBL" id="BAAANC010000001">
    <property type="protein sequence ID" value="GAA1521978.1"/>
    <property type="molecule type" value="Genomic_DNA"/>
</dbReference>
<evidence type="ECO:0000256" key="3">
    <source>
        <dbReference type="ARBA" id="ARBA00022801"/>
    </source>
</evidence>
<organism evidence="9 10">
    <name type="scientific">Kribbella lupini</name>
    <dbReference type="NCBI Taxonomy" id="291602"/>
    <lineage>
        <taxon>Bacteria</taxon>
        <taxon>Bacillati</taxon>
        <taxon>Actinomycetota</taxon>
        <taxon>Actinomycetes</taxon>
        <taxon>Propionibacteriales</taxon>
        <taxon>Kribbellaceae</taxon>
        <taxon>Kribbella</taxon>
    </lineage>
</organism>
<keyword evidence="7" id="KW-0732">Signal</keyword>
<accession>A0ABP4LED8</accession>
<gene>
    <name evidence="9" type="primary">bla</name>
    <name evidence="9" type="ORF">GCM10009741_23970</name>
</gene>
<dbReference type="InterPro" id="IPR000871">
    <property type="entry name" value="Beta-lactam_class-A"/>
</dbReference>
<dbReference type="InterPro" id="IPR012338">
    <property type="entry name" value="Beta-lactam/transpept-like"/>
</dbReference>
<feature type="chain" id="PRO_5047441647" description="Beta-lactamase" evidence="7">
    <location>
        <begin position="18"/>
        <end position="302"/>
    </location>
</feature>
<sequence length="302" mass="32020">MIALVVAPLAACGSGGAAEGDSPAPPSASSSESHTTPSTTTTTTPYAESFRQLEKQFAARLGVYAVDTGTGREIAYNPDARFAYASTFKAFVAGAVLRKNKLAGMTKVVKYSKADHVPNSPVTEKHTAMTLAALCDATVRYSDNTAANLLLAELGGPKALDTILRQLGDDTTRMERIEPDMSVWDPKDPRDTSTPRAFANNLKTFVLGNALATPERQQLTNWLKTNTTGDELIRAGFPKGWAIGDKTGSTSTYGGRNDLAVIWPPGRAPIVVAVFTNRHEAGAEYDNRLVAGAAKVVASTLS</sequence>
<feature type="signal peptide" evidence="7">
    <location>
        <begin position="1"/>
        <end position="17"/>
    </location>
</feature>
<dbReference type="EC" id="3.5.2.6" evidence="2 5"/>
<evidence type="ECO:0000256" key="6">
    <source>
        <dbReference type="SAM" id="MobiDB-lite"/>
    </source>
</evidence>
<dbReference type="PANTHER" id="PTHR35333:SF3">
    <property type="entry name" value="BETA-LACTAMASE-TYPE TRANSPEPTIDASE FOLD CONTAINING PROTEIN"/>
    <property type="match status" value="1"/>
</dbReference>
<dbReference type="PROSITE" id="PS00146">
    <property type="entry name" value="BETA_LACTAMASE_A"/>
    <property type="match status" value="1"/>
</dbReference>
<comment type="catalytic activity">
    <reaction evidence="5">
        <text>a beta-lactam + H2O = a substituted beta-amino acid</text>
        <dbReference type="Rhea" id="RHEA:20401"/>
        <dbReference type="ChEBI" id="CHEBI:15377"/>
        <dbReference type="ChEBI" id="CHEBI:35627"/>
        <dbReference type="ChEBI" id="CHEBI:140347"/>
        <dbReference type="EC" id="3.5.2.6"/>
    </reaction>
</comment>
<dbReference type="PANTHER" id="PTHR35333">
    <property type="entry name" value="BETA-LACTAMASE"/>
    <property type="match status" value="1"/>
</dbReference>
<reference evidence="10" key="1">
    <citation type="journal article" date="2019" name="Int. J. Syst. Evol. Microbiol.">
        <title>The Global Catalogue of Microorganisms (GCM) 10K type strain sequencing project: providing services to taxonomists for standard genome sequencing and annotation.</title>
        <authorList>
            <consortium name="The Broad Institute Genomics Platform"/>
            <consortium name="The Broad Institute Genome Sequencing Center for Infectious Disease"/>
            <person name="Wu L."/>
            <person name="Ma J."/>
        </authorList>
    </citation>
    <scope>NUCLEOTIDE SEQUENCE [LARGE SCALE GENOMIC DNA]</scope>
    <source>
        <strain evidence="10">JCM 14303</strain>
    </source>
</reference>
<feature type="region of interest" description="Disordered" evidence="6">
    <location>
        <begin position="14"/>
        <end position="46"/>
    </location>
</feature>
<feature type="compositionally biased region" description="Low complexity" evidence="6">
    <location>
        <begin position="19"/>
        <end position="46"/>
    </location>
</feature>
<evidence type="ECO:0000256" key="7">
    <source>
        <dbReference type="SAM" id="SignalP"/>
    </source>
</evidence>
<keyword evidence="3 5" id="KW-0378">Hydrolase</keyword>
<proteinExistence type="inferred from homology"/>
<keyword evidence="10" id="KW-1185">Reference proteome</keyword>
<evidence type="ECO:0000256" key="5">
    <source>
        <dbReference type="RuleBase" id="RU361140"/>
    </source>
</evidence>